<dbReference type="InterPro" id="IPR009057">
    <property type="entry name" value="Homeodomain-like_sf"/>
</dbReference>
<dbReference type="STRING" id="909613.UO65_0345"/>
<organism evidence="6 7">
    <name type="scientific">Actinokineospora spheciospongiae</name>
    <dbReference type="NCBI Taxonomy" id="909613"/>
    <lineage>
        <taxon>Bacteria</taxon>
        <taxon>Bacillati</taxon>
        <taxon>Actinomycetota</taxon>
        <taxon>Actinomycetes</taxon>
        <taxon>Pseudonocardiales</taxon>
        <taxon>Pseudonocardiaceae</taxon>
        <taxon>Actinokineospora</taxon>
    </lineage>
</organism>
<dbReference type="InterPro" id="IPR050109">
    <property type="entry name" value="HTH-type_TetR-like_transc_reg"/>
</dbReference>
<evidence type="ECO:0000256" key="2">
    <source>
        <dbReference type="ARBA" id="ARBA00023125"/>
    </source>
</evidence>
<dbReference type="GO" id="GO:0000976">
    <property type="term" value="F:transcription cis-regulatory region binding"/>
    <property type="evidence" value="ECO:0007669"/>
    <property type="project" value="TreeGrafter"/>
</dbReference>
<dbReference type="eggNOG" id="COG1309">
    <property type="taxonomic scope" value="Bacteria"/>
</dbReference>
<dbReference type="GO" id="GO:0003700">
    <property type="term" value="F:DNA-binding transcription factor activity"/>
    <property type="evidence" value="ECO:0007669"/>
    <property type="project" value="TreeGrafter"/>
</dbReference>
<evidence type="ECO:0000256" key="4">
    <source>
        <dbReference type="PROSITE-ProRule" id="PRU00335"/>
    </source>
</evidence>
<keyword evidence="1" id="KW-0805">Transcription regulation</keyword>
<evidence type="ECO:0000256" key="1">
    <source>
        <dbReference type="ARBA" id="ARBA00023015"/>
    </source>
</evidence>
<dbReference type="InterPro" id="IPR001647">
    <property type="entry name" value="HTH_TetR"/>
</dbReference>
<dbReference type="Pfam" id="PF17932">
    <property type="entry name" value="TetR_C_24"/>
    <property type="match status" value="1"/>
</dbReference>
<evidence type="ECO:0000313" key="7">
    <source>
        <dbReference type="Proteomes" id="UP000019277"/>
    </source>
</evidence>
<dbReference type="PRINTS" id="PR00455">
    <property type="entry name" value="HTHTETR"/>
</dbReference>
<dbReference type="AlphaFoldDB" id="W7ITT8"/>
<dbReference type="Gene3D" id="1.10.357.10">
    <property type="entry name" value="Tetracycline Repressor, domain 2"/>
    <property type="match status" value="1"/>
</dbReference>
<proteinExistence type="predicted"/>
<protein>
    <submittedName>
        <fullName evidence="6">Transcriptional regulator, TetR family</fullName>
    </submittedName>
</protein>
<keyword evidence="3" id="KW-0804">Transcription</keyword>
<sequence length="201" mass="22166">MEPRLPPGNGTGTELRILLESLRLFAHQGYPGTSTRQIATAVGIKAPSLYEHFPSKQHILERLVLIGHRDLLEALERTLAECPPDPVTRVRALVRTHVLSHVTYPLLAIVTNDELHHLTPERSAEALELRRRTEQLATEPGMRGVRDGVFDAAELITTTAAISSMGVRAPYWFVPTPTLGPEDLADAYAELAIRMLQPGST</sequence>
<evidence type="ECO:0000256" key="3">
    <source>
        <dbReference type="ARBA" id="ARBA00023163"/>
    </source>
</evidence>
<name>W7ITT8_9PSEU</name>
<comment type="caution">
    <text evidence="6">The sequence shown here is derived from an EMBL/GenBank/DDBJ whole genome shotgun (WGS) entry which is preliminary data.</text>
</comment>
<evidence type="ECO:0000259" key="5">
    <source>
        <dbReference type="PROSITE" id="PS50977"/>
    </source>
</evidence>
<feature type="DNA-binding region" description="H-T-H motif" evidence="4">
    <location>
        <begin position="34"/>
        <end position="53"/>
    </location>
</feature>
<reference evidence="6 7" key="1">
    <citation type="journal article" date="2014" name="Genome Announc.">
        <title>Draft Genome Sequence of the Antitrypanosomally Active Sponge-Associated Bacterium Actinokineospora sp. Strain EG49.</title>
        <authorList>
            <person name="Harjes J."/>
            <person name="Ryu T."/>
            <person name="Abdelmohsen U.R."/>
            <person name="Moitinho-Silva L."/>
            <person name="Horn H."/>
            <person name="Ravasi T."/>
            <person name="Hentschel U."/>
        </authorList>
    </citation>
    <scope>NUCLEOTIDE SEQUENCE [LARGE SCALE GENOMIC DNA]</scope>
    <source>
        <strain evidence="6 7">EG49</strain>
    </source>
</reference>
<dbReference type="Pfam" id="PF00440">
    <property type="entry name" value="TetR_N"/>
    <property type="match status" value="1"/>
</dbReference>
<dbReference type="SUPFAM" id="SSF48498">
    <property type="entry name" value="Tetracyclin repressor-like, C-terminal domain"/>
    <property type="match status" value="1"/>
</dbReference>
<dbReference type="EMBL" id="AYXG01000014">
    <property type="protein sequence ID" value="EWC64335.1"/>
    <property type="molecule type" value="Genomic_DNA"/>
</dbReference>
<dbReference type="PROSITE" id="PS50977">
    <property type="entry name" value="HTH_TETR_2"/>
    <property type="match status" value="1"/>
</dbReference>
<dbReference type="OrthoDB" id="9779746at2"/>
<dbReference type="Proteomes" id="UP000019277">
    <property type="component" value="Unassembled WGS sequence"/>
</dbReference>
<dbReference type="PATRIC" id="fig|909613.9.peg.358"/>
<keyword evidence="2 4" id="KW-0238">DNA-binding</keyword>
<dbReference type="SUPFAM" id="SSF46689">
    <property type="entry name" value="Homeodomain-like"/>
    <property type="match status" value="1"/>
</dbReference>
<gene>
    <name evidence="6" type="ORF">UO65_0345</name>
</gene>
<keyword evidence="7" id="KW-1185">Reference proteome</keyword>
<dbReference type="InterPro" id="IPR036271">
    <property type="entry name" value="Tet_transcr_reg_TetR-rel_C_sf"/>
</dbReference>
<accession>W7ITT8</accession>
<dbReference type="RefSeq" id="WP_052020450.1">
    <property type="nucleotide sequence ID" value="NZ_AYXG01000014.1"/>
</dbReference>
<dbReference type="PANTHER" id="PTHR30055">
    <property type="entry name" value="HTH-TYPE TRANSCRIPTIONAL REGULATOR RUTR"/>
    <property type="match status" value="1"/>
</dbReference>
<dbReference type="InterPro" id="IPR041490">
    <property type="entry name" value="KstR2_TetR_C"/>
</dbReference>
<dbReference type="PANTHER" id="PTHR30055:SF234">
    <property type="entry name" value="HTH-TYPE TRANSCRIPTIONAL REGULATOR BETI"/>
    <property type="match status" value="1"/>
</dbReference>
<evidence type="ECO:0000313" key="6">
    <source>
        <dbReference type="EMBL" id="EWC64335.1"/>
    </source>
</evidence>
<feature type="domain" description="HTH tetR-type" evidence="5">
    <location>
        <begin position="11"/>
        <end position="71"/>
    </location>
</feature>